<comment type="caution">
    <text evidence="2">The sequence shown here is derived from an EMBL/GenBank/DDBJ whole genome shotgun (WGS) entry which is preliminary data.</text>
</comment>
<dbReference type="EMBL" id="PQXL01000177">
    <property type="protein sequence ID" value="THV49838.1"/>
    <property type="molecule type" value="Genomic_DNA"/>
</dbReference>
<feature type="transmembrane region" description="Helical" evidence="1">
    <location>
        <begin position="534"/>
        <end position="554"/>
    </location>
</feature>
<keyword evidence="3" id="KW-1185">Reference proteome</keyword>
<dbReference type="AlphaFoldDB" id="A0A4S8QWZ7"/>
<keyword evidence="1" id="KW-0812">Transmembrane</keyword>
<keyword evidence="1" id="KW-1133">Transmembrane helix</keyword>
<reference evidence="2 3" key="1">
    <citation type="submission" date="2017-12" db="EMBL/GenBank/DDBJ databases">
        <title>Comparative genomics of Botrytis spp.</title>
        <authorList>
            <person name="Valero-Jimenez C.A."/>
            <person name="Tapia P."/>
            <person name="Veloso J."/>
            <person name="Silva-Moreno E."/>
            <person name="Staats M."/>
            <person name="Valdes J.H."/>
            <person name="Van Kan J.A.L."/>
        </authorList>
    </citation>
    <scope>NUCLEOTIDE SEQUENCE [LARGE SCALE GENOMIC DNA]</scope>
    <source>
        <strain evidence="2 3">MUCL435</strain>
    </source>
</reference>
<keyword evidence="1" id="KW-0472">Membrane</keyword>
<proteinExistence type="predicted"/>
<protein>
    <submittedName>
        <fullName evidence="2">Uncharacterized protein</fullName>
    </submittedName>
</protein>
<feature type="transmembrane region" description="Helical" evidence="1">
    <location>
        <begin position="566"/>
        <end position="586"/>
    </location>
</feature>
<dbReference type="OrthoDB" id="426293at2759"/>
<accession>A0A4S8QWZ7</accession>
<dbReference type="Proteomes" id="UP000308671">
    <property type="component" value="Unassembled WGS sequence"/>
</dbReference>
<gene>
    <name evidence="2" type="ORF">BGAL_0177g00190</name>
</gene>
<evidence type="ECO:0000313" key="2">
    <source>
        <dbReference type="EMBL" id="THV49838.1"/>
    </source>
</evidence>
<organism evidence="2 3">
    <name type="scientific">Botrytis galanthina</name>
    <dbReference type="NCBI Taxonomy" id="278940"/>
    <lineage>
        <taxon>Eukaryota</taxon>
        <taxon>Fungi</taxon>
        <taxon>Dikarya</taxon>
        <taxon>Ascomycota</taxon>
        <taxon>Pezizomycotina</taxon>
        <taxon>Leotiomycetes</taxon>
        <taxon>Helotiales</taxon>
        <taxon>Sclerotiniaceae</taxon>
        <taxon>Botrytis</taxon>
    </lineage>
</organism>
<sequence length="685" mass="77994">MSTSLTTGKTKQFTDSGQDNTKLLVLEQILKELRDVSSHLRKQETRFNSVENGLRERSKLVDGKPKSTMANGGITKGNTIQVYSNNERKIQIVDKTDEISSGNSTAVPLKHGIRGAISLPSDVMQIYHTGGIAFNRLGRKGGAYKVSEDGRLRLTFSTRWLLMLASSDDAQHHLDRIAHEEKLCQRLSGCRTTITDLFDTGQIIRYIIGAQESNTGSQNINCLDPAPTPYTVGTPNSRPLVGPWRRVISISCPEPRSKTLAQELEREDSDIRSQTIPCAVRRIIPMDRIIFQIKYFEIHSVKRDEYACMSWTQLKSGRLHSDKDFSSGMLRILLESSYQLIALADRGCKRYWTLLELKPLVFSQTISELLHSDGTPQNVLSTFFHYAINAVSHTIQKWEQILEYFDKLITEKIAFLDPLKHDNLLVGEETFSRSKRYFWAISTLKELDAVISDNLHDVSELINQREITLIEGDEVELVVASRKKMRQCLERLKMIARSLSDKRQEAIDIRDGLFNASGVMESRAATRLGENVKLLTFMSIFFLPLSFCMSVRSIDDEIFSLRSLEIVATVVGLLTYLIVFNLDNLMNSLRALHRRFVDFAISMMKTEASDTVWGKRASIYEEFSVQREIEHKPSDWRLAQYLLYRALGTIGVIGKYTALFKQIIQRLSLATIASMKEARNPIWRD</sequence>
<evidence type="ECO:0000256" key="1">
    <source>
        <dbReference type="SAM" id="Phobius"/>
    </source>
</evidence>
<evidence type="ECO:0000313" key="3">
    <source>
        <dbReference type="Proteomes" id="UP000308671"/>
    </source>
</evidence>
<name>A0A4S8QWZ7_9HELO</name>